<dbReference type="EMBL" id="DS990238">
    <property type="protein sequence ID" value="EEQ54265.1"/>
    <property type="molecule type" value="Genomic_DNA"/>
</dbReference>
<dbReference type="Proteomes" id="UP000005084">
    <property type="component" value="Unassembled WGS sequence"/>
</dbReference>
<organism evidence="1">
    <name type="scientific">Bifidobacterium longum subsp. infantis CCUG 52486</name>
    <dbReference type="NCBI Taxonomy" id="537937"/>
    <lineage>
        <taxon>Bacteria</taxon>
        <taxon>Bacillati</taxon>
        <taxon>Actinomycetota</taxon>
        <taxon>Actinomycetes</taxon>
        <taxon>Bifidobacteriales</taxon>
        <taxon>Bifidobacteriaceae</taxon>
        <taxon>Bifidobacterium</taxon>
    </lineage>
</organism>
<accession>C5E867</accession>
<evidence type="ECO:0000313" key="1">
    <source>
        <dbReference type="EMBL" id="EEQ54265.1"/>
    </source>
</evidence>
<sequence>MNAMALSLSIVKRASPETGNARKLRNLGIAVGHVTQTQPACNHQMSNANHQSLAIIRLL</sequence>
<dbReference type="AlphaFoldDB" id="C5E867"/>
<gene>
    <name evidence="1" type="ORF">BLIG_00214</name>
</gene>
<protein>
    <submittedName>
        <fullName evidence="1">Uncharacterized protein</fullName>
    </submittedName>
</protein>
<dbReference type="HOGENOM" id="CLU_2951034_0_0_11"/>
<proteinExistence type="predicted"/>
<reference evidence="1" key="1">
    <citation type="submission" date="2008-08" db="EMBL/GenBank/DDBJ databases">
        <title>Annotation of Bifidobacterium longum subsp. infantis CCUG 52486.</title>
        <authorList>
            <consortium name="The Broad Institute Genome Sequencing Platform"/>
            <person name="Gougoulias C."/>
            <person name="Tuohy K.M."/>
            <person name="Gibson G.R."/>
            <person name="Ward D."/>
            <person name="Mehta T."/>
            <person name="Young S."/>
            <person name="Jaffe D."/>
            <person name="Gnerre S."/>
            <person name="Berlin A."/>
            <person name="Heiman D."/>
            <person name="Hepburn T."/>
            <person name="Shea T."/>
            <person name="Sykes S."/>
            <person name="Alvarado L."/>
            <person name="Kodira C."/>
            <person name="Borodovsky M."/>
            <person name="Lander E."/>
            <person name="Galagan J."/>
            <person name="Nusbaum C."/>
            <person name="Birren B."/>
        </authorList>
    </citation>
    <scope>NUCLEOTIDE SEQUENCE [LARGE SCALE GENOMIC DNA]</scope>
    <source>
        <strain evidence="1">CCUG 52486</strain>
    </source>
</reference>
<name>C5E867_BIFLI</name>